<dbReference type="Proteomes" id="UP000026915">
    <property type="component" value="Chromosome 6"/>
</dbReference>
<gene>
    <name evidence="1" type="ORF">TCM_028992</name>
</gene>
<sequence length="93" mass="10531">MTCSRASLVFSIELFELGANIVLRKRKRCKQVMDVLELAKRKITVFLEVLSVMASGKEQEENSLVKRQRSTFPSVDFLVESCVGKQRSPLPSI</sequence>
<evidence type="ECO:0000313" key="2">
    <source>
        <dbReference type="Proteomes" id="UP000026915"/>
    </source>
</evidence>
<proteinExistence type="predicted"/>
<dbReference type="Gramene" id="EOY27046">
    <property type="protein sequence ID" value="EOY27046"/>
    <property type="gene ID" value="TCM_028992"/>
</dbReference>
<dbReference type="InParanoid" id="A0A061GBU5"/>
<dbReference type="EMBL" id="CM001884">
    <property type="protein sequence ID" value="EOY27046.1"/>
    <property type="molecule type" value="Genomic_DNA"/>
</dbReference>
<dbReference type="AlphaFoldDB" id="A0A061GBU5"/>
<keyword evidence="2" id="KW-1185">Reference proteome</keyword>
<accession>A0A061GBU5</accession>
<dbReference type="HOGENOM" id="CLU_2403972_0_0_1"/>
<evidence type="ECO:0000313" key="1">
    <source>
        <dbReference type="EMBL" id="EOY27046.1"/>
    </source>
</evidence>
<reference evidence="1 2" key="1">
    <citation type="journal article" date="2013" name="Genome Biol.">
        <title>The genome sequence of the most widely cultivated cacao type and its use to identify candidate genes regulating pod color.</title>
        <authorList>
            <person name="Motamayor J.C."/>
            <person name="Mockaitis K."/>
            <person name="Schmutz J."/>
            <person name="Haiminen N."/>
            <person name="Iii D.L."/>
            <person name="Cornejo O."/>
            <person name="Findley S.D."/>
            <person name="Zheng P."/>
            <person name="Utro F."/>
            <person name="Royaert S."/>
            <person name="Saski C."/>
            <person name="Jenkins J."/>
            <person name="Podicheti R."/>
            <person name="Zhao M."/>
            <person name="Scheffler B.E."/>
            <person name="Stack J.C."/>
            <person name="Feltus F.A."/>
            <person name="Mustiga G.M."/>
            <person name="Amores F."/>
            <person name="Phillips W."/>
            <person name="Marelli J.P."/>
            <person name="May G.D."/>
            <person name="Shapiro H."/>
            <person name="Ma J."/>
            <person name="Bustamante C.D."/>
            <person name="Schnell R.J."/>
            <person name="Main D."/>
            <person name="Gilbert D."/>
            <person name="Parida L."/>
            <person name="Kuhn D.N."/>
        </authorList>
    </citation>
    <scope>NUCLEOTIDE SEQUENCE [LARGE SCALE GENOMIC DNA]</scope>
    <source>
        <strain evidence="2">cv. Matina 1-6</strain>
    </source>
</reference>
<name>A0A061GBU5_THECC</name>
<protein>
    <submittedName>
        <fullName evidence="1">Uncharacterized protein</fullName>
    </submittedName>
</protein>
<organism evidence="1 2">
    <name type="scientific">Theobroma cacao</name>
    <name type="common">Cacao</name>
    <name type="synonym">Cocoa</name>
    <dbReference type="NCBI Taxonomy" id="3641"/>
    <lineage>
        <taxon>Eukaryota</taxon>
        <taxon>Viridiplantae</taxon>
        <taxon>Streptophyta</taxon>
        <taxon>Embryophyta</taxon>
        <taxon>Tracheophyta</taxon>
        <taxon>Spermatophyta</taxon>
        <taxon>Magnoliopsida</taxon>
        <taxon>eudicotyledons</taxon>
        <taxon>Gunneridae</taxon>
        <taxon>Pentapetalae</taxon>
        <taxon>rosids</taxon>
        <taxon>malvids</taxon>
        <taxon>Malvales</taxon>
        <taxon>Malvaceae</taxon>
        <taxon>Byttnerioideae</taxon>
        <taxon>Theobroma</taxon>
    </lineage>
</organism>